<sequence>MELRMHFPSLTEGDIETRISEGFSMWFREERFTGGIVFEMKMKKRPNESAMMKKKRKSFNRSPIPKRRMLSWGGPQTLKNLLHLCVFVLLLCLIISRKATICSLLSFLNAAIYFLNLHCFNKQSACAKLILKIMKHYFVEAYPIFRNVLDNMKNMWYTEFEKCFDGTRDMRVTYGQLERNGRPLISRT</sequence>
<keyword evidence="2" id="KW-1185">Reference proteome</keyword>
<proteinExistence type="predicted"/>
<dbReference type="Proteomes" id="UP001060085">
    <property type="component" value="Linkage Group LG07"/>
</dbReference>
<comment type="caution">
    <text evidence="1">The sequence shown here is derived from an EMBL/GenBank/DDBJ whole genome shotgun (WGS) entry which is preliminary data.</text>
</comment>
<gene>
    <name evidence="1" type="ORF">M9H77_30321</name>
</gene>
<name>A0ACB9ZXS7_CATRO</name>
<organism evidence="1 2">
    <name type="scientific">Catharanthus roseus</name>
    <name type="common">Madagascar periwinkle</name>
    <name type="synonym">Vinca rosea</name>
    <dbReference type="NCBI Taxonomy" id="4058"/>
    <lineage>
        <taxon>Eukaryota</taxon>
        <taxon>Viridiplantae</taxon>
        <taxon>Streptophyta</taxon>
        <taxon>Embryophyta</taxon>
        <taxon>Tracheophyta</taxon>
        <taxon>Spermatophyta</taxon>
        <taxon>Magnoliopsida</taxon>
        <taxon>eudicotyledons</taxon>
        <taxon>Gunneridae</taxon>
        <taxon>Pentapetalae</taxon>
        <taxon>asterids</taxon>
        <taxon>lamiids</taxon>
        <taxon>Gentianales</taxon>
        <taxon>Apocynaceae</taxon>
        <taxon>Rauvolfioideae</taxon>
        <taxon>Vinceae</taxon>
        <taxon>Catharanthinae</taxon>
        <taxon>Catharanthus</taxon>
    </lineage>
</organism>
<evidence type="ECO:0000313" key="1">
    <source>
        <dbReference type="EMBL" id="KAI5653134.1"/>
    </source>
</evidence>
<reference evidence="2" key="1">
    <citation type="journal article" date="2023" name="Nat. Plants">
        <title>Single-cell RNA sequencing provides a high-resolution roadmap for understanding the multicellular compartmentation of specialized metabolism.</title>
        <authorList>
            <person name="Sun S."/>
            <person name="Shen X."/>
            <person name="Li Y."/>
            <person name="Li Y."/>
            <person name="Wang S."/>
            <person name="Li R."/>
            <person name="Zhang H."/>
            <person name="Shen G."/>
            <person name="Guo B."/>
            <person name="Wei J."/>
            <person name="Xu J."/>
            <person name="St-Pierre B."/>
            <person name="Chen S."/>
            <person name="Sun C."/>
        </authorList>
    </citation>
    <scope>NUCLEOTIDE SEQUENCE [LARGE SCALE GENOMIC DNA]</scope>
</reference>
<evidence type="ECO:0000313" key="2">
    <source>
        <dbReference type="Proteomes" id="UP001060085"/>
    </source>
</evidence>
<protein>
    <submittedName>
        <fullName evidence="1">Uncharacterized protein</fullName>
    </submittedName>
</protein>
<accession>A0ACB9ZXS7</accession>
<dbReference type="EMBL" id="CM044707">
    <property type="protein sequence ID" value="KAI5653134.1"/>
    <property type="molecule type" value="Genomic_DNA"/>
</dbReference>